<evidence type="ECO:0000256" key="1">
    <source>
        <dbReference type="SAM" id="Phobius"/>
    </source>
</evidence>
<dbReference type="KEGG" id="stae:HNV11_13225"/>
<organism evidence="2 3">
    <name type="scientific">Spirosoma taeanense</name>
    <dbReference type="NCBI Taxonomy" id="2735870"/>
    <lineage>
        <taxon>Bacteria</taxon>
        <taxon>Pseudomonadati</taxon>
        <taxon>Bacteroidota</taxon>
        <taxon>Cytophagia</taxon>
        <taxon>Cytophagales</taxon>
        <taxon>Cytophagaceae</taxon>
        <taxon>Spirosoma</taxon>
    </lineage>
</organism>
<dbReference type="AlphaFoldDB" id="A0A6M5Y7A7"/>
<feature type="transmembrane region" description="Helical" evidence="1">
    <location>
        <begin position="178"/>
        <end position="194"/>
    </location>
</feature>
<dbReference type="RefSeq" id="WP_171740113.1">
    <property type="nucleotide sequence ID" value="NZ_CP053435.1"/>
</dbReference>
<protein>
    <submittedName>
        <fullName evidence="2">Uncharacterized protein</fullName>
    </submittedName>
</protein>
<name>A0A6M5Y7A7_9BACT</name>
<dbReference type="Proteomes" id="UP000502756">
    <property type="component" value="Chromosome"/>
</dbReference>
<gene>
    <name evidence="2" type="ORF">HNV11_13225</name>
</gene>
<dbReference type="EMBL" id="CP053435">
    <property type="protein sequence ID" value="QJW90268.1"/>
    <property type="molecule type" value="Genomic_DNA"/>
</dbReference>
<proteinExistence type="predicted"/>
<sequence length="286" mass="32662">MKKYLLVVSFVLLSFAVSFLMYKYLKTLIKDNSYSPNIEYVNRFNESFSPVPVTIKLDSTRLKNEVKNLTKTESIKFKKVIDSVYTPLLVSKSRVAFELFPQVTSASQTYDFAGHGYVITLKNTDGYRLAFNNIKGSEADFSVPILAQSTGVKDDSLPVLKPQTTPSISYSSKEQTDWIKVIIFFLVMLLGMFFKQTWDFLKKEQASGVDVANLWKIMRKSTSGISFLLAVVISPLVFYSIYFVIKDIPDDIKAGFLAFQNGFFWYYIFEKQETTFKNAVTNETKG</sequence>
<reference evidence="2 3" key="1">
    <citation type="submission" date="2020-05" db="EMBL/GenBank/DDBJ databases">
        <title>Genome sequencing of Spirosoma sp. TS118.</title>
        <authorList>
            <person name="Lee J.-H."/>
            <person name="Jeong S."/>
            <person name="Zhao L."/>
            <person name="Jung J.-H."/>
            <person name="Kim M.-K."/>
            <person name="Lim S."/>
        </authorList>
    </citation>
    <scope>NUCLEOTIDE SEQUENCE [LARGE SCALE GENOMIC DNA]</scope>
    <source>
        <strain evidence="2 3">TS118</strain>
    </source>
</reference>
<keyword evidence="1" id="KW-1133">Transmembrane helix</keyword>
<keyword evidence="1" id="KW-0472">Membrane</keyword>
<accession>A0A6M5Y7A7</accession>
<feature type="transmembrane region" description="Helical" evidence="1">
    <location>
        <begin position="225"/>
        <end position="245"/>
    </location>
</feature>
<evidence type="ECO:0000313" key="3">
    <source>
        <dbReference type="Proteomes" id="UP000502756"/>
    </source>
</evidence>
<keyword evidence="1" id="KW-0812">Transmembrane</keyword>
<evidence type="ECO:0000313" key="2">
    <source>
        <dbReference type="EMBL" id="QJW90268.1"/>
    </source>
</evidence>
<keyword evidence="3" id="KW-1185">Reference proteome</keyword>